<dbReference type="Proteomes" id="UP000224634">
    <property type="component" value="Unassembled WGS sequence"/>
</dbReference>
<protein>
    <recommendedName>
        <fullName evidence="4">Cell surface protein</fullName>
    </recommendedName>
</protein>
<dbReference type="STRING" id="1447883.A0A2B7XXD2"/>
<accession>A0A2B7XXD2</accession>
<keyword evidence="3" id="KW-1185">Reference proteome</keyword>
<gene>
    <name evidence="2" type="ORF">AJ80_06312</name>
</gene>
<dbReference type="PANTHER" id="PTHR39606">
    <property type="entry name" value="SURFACE PROTEIN, PUTATIVE-RELATED"/>
    <property type="match status" value="1"/>
</dbReference>
<dbReference type="PANTHER" id="PTHR39606:SF1">
    <property type="entry name" value="CELL SURFACE PROTEIN"/>
    <property type="match status" value="1"/>
</dbReference>
<feature type="compositionally biased region" description="Gly residues" evidence="1">
    <location>
        <begin position="143"/>
        <end position="160"/>
    </location>
</feature>
<dbReference type="EMBL" id="PDNA01000104">
    <property type="protein sequence ID" value="PGH13443.1"/>
    <property type="molecule type" value="Genomic_DNA"/>
</dbReference>
<evidence type="ECO:0000313" key="3">
    <source>
        <dbReference type="Proteomes" id="UP000224634"/>
    </source>
</evidence>
<feature type="compositionally biased region" description="Basic and acidic residues" evidence="1">
    <location>
        <begin position="46"/>
        <end position="58"/>
    </location>
</feature>
<feature type="compositionally biased region" description="Low complexity" evidence="1">
    <location>
        <begin position="93"/>
        <end position="113"/>
    </location>
</feature>
<organism evidence="2 3">
    <name type="scientific">Polytolypa hystricis (strain UAMH7299)</name>
    <dbReference type="NCBI Taxonomy" id="1447883"/>
    <lineage>
        <taxon>Eukaryota</taxon>
        <taxon>Fungi</taxon>
        <taxon>Dikarya</taxon>
        <taxon>Ascomycota</taxon>
        <taxon>Pezizomycotina</taxon>
        <taxon>Eurotiomycetes</taxon>
        <taxon>Eurotiomycetidae</taxon>
        <taxon>Onygenales</taxon>
        <taxon>Onygenales incertae sedis</taxon>
        <taxon>Polytolypa</taxon>
    </lineage>
</organism>
<feature type="region of interest" description="Disordered" evidence="1">
    <location>
        <begin position="1"/>
        <end position="273"/>
    </location>
</feature>
<feature type="compositionally biased region" description="Basic and acidic residues" evidence="1">
    <location>
        <begin position="117"/>
        <end position="133"/>
    </location>
</feature>
<proteinExistence type="predicted"/>
<feature type="compositionally biased region" description="Polar residues" evidence="1">
    <location>
        <begin position="200"/>
        <end position="214"/>
    </location>
</feature>
<dbReference type="OrthoDB" id="2590867at2759"/>
<feature type="compositionally biased region" description="Polar residues" evidence="1">
    <location>
        <begin position="65"/>
        <end position="74"/>
    </location>
</feature>
<evidence type="ECO:0000313" key="2">
    <source>
        <dbReference type="EMBL" id="PGH13443.1"/>
    </source>
</evidence>
<feature type="compositionally biased region" description="Polar residues" evidence="1">
    <location>
        <begin position="34"/>
        <end position="43"/>
    </location>
</feature>
<evidence type="ECO:0008006" key="4">
    <source>
        <dbReference type="Google" id="ProtNLM"/>
    </source>
</evidence>
<evidence type="ECO:0000256" key="1">
    <source>
        <dbReference type="SAM" id="MobiDB-lite"/>
    </source>
</evidence>
<sequence>MSNVAHKIKDAVTGRKHDTVENTSSTGTTGHSTNAGPHSSNIANKVDPRVDSDRDHRGNAGVAGTHTSRTTNVSDPRVQSDMNHQSTGTNPVTGNTTYGAAGDGTGYTSTGTNVGPHDSRTANKLDPRVDSDYNTRGTTTGYGASGARGTAGSGTVGSGTIGSAPIGSGTASRTAGPHDTNFANQTDPRVDSDLDGSRTYGGNATHNSSSSPYGTTTTTTTKKDPSDAAQVPPSVMAKAIGLPLVEHDDPTHDRARRHSAKPGDSLRDYSGGS</sequence>
<name>A0A2B7XXD2_POLH7</name>
<feature type="compositionally biased region" description="Basic and acidic residues" evidence="1">
    <location>
        <begin position="7"/>
        <end position="20"/>
    </location>
</feature>
<feature type="compositionally biased region" description="Low complexity" evidence="1">
    <location>
        <begin position="23"/>
        <end position="33"/>
    </location>
</feature>
<comment type="caution">
    <text evidence="2">The sequence shown here is derived from an EMBL/GenBank/DDBJ whole genome shotgun (WGS) entry which is preliminary data.</text>
</comment>
<reference evidence="2 3" key="1">
    <citation type="submission" date="2017-10" db="EMBL/GenBank/DDBJ databases">
        <title>Comparative genomics in systemic dimorphic fungi from Ajellomycetaceae.</title>
        <authorList>
            <person name="Munoz J.F."/>
            <person name="Mcewen J.G."/>
            <person name="Clay O.K."/>
            <person name="Cuomo C.A."/>
        </authorList>
    </citation>
    <scope>NUCLEOTIDE SEQUENCE [LARGE SCALE GENOMIC DNA]</scope>
    <source>
        <strain evidence="2 3">UAMH7299</strain>
    </source>
</reference>
<dbReference type="AlphaFoldDB" id="A0A2B7XXD2"/>
<feature type="compositionally biased region" description="Polar residues" evidence="1">
    <location>
        <begin position="80"/>
        <end position="92"/>
    </location>
</feature>